<protein>
    <submittedName>
        <fullName evidence="1">Uncharacterized protein</fullName>
    </submittedName>
</protein>
<dbReference type="AlphaFoldDB" id="A0A2P2NMX7"/>
<evidence type="ECO:0000313" key="1">
    <source>
        <dbReference type="EMBL" id="MBX43849.1"/>
    </source>
</evidence>
<organism evidence="1">
    <name type="scientific">Rhizophora mucronata</name>
    <name type="common">Asiatic mangrove</name>
    <dbReference type="NCBI Taxonomy" id="61149"/>
    <lineage>
        <taxon>Eukaryota</taxon>
        <taxon>Viridiplantae</taxon>
        <taxon>Streptophyta</taxon>
        <taxon>Embryophyta</taxon>
        <taxon>Tracheophyta</taxon>
        <taxon>Spermatophyta</taxon>
        <taxon>Magnoliopsida</taxon>
        <taxon>eudicotyledons</taxon>
        <taxon>Gunneridae</taxon>
        <taxon>Pentapetalae</taxon>
        <taxon>rosids</taxon>
        <taxon>fabids</taxon>
        <taxon>Malpighiales</taxon>
        <taxon>Rhizophoraceae</taxon>
        <taxon>Rhizophora</taxon>
    </lineage>
</organism>
<sequence length="19" mass="2296">MPIPFKIYGKNSIIIEYLR</sequence>
<accession>A0A2P2NMX7</accession>
<proteinExistence type="predicted"/>
<reference evidence="1" key="1">
    <citation type="submission" date="2018-02" db="EMBL/GenBank/DDBJ databases">
        <title>Rhizophora mucronata_Transcriptome.</title>
        <authorList>
            <person name="Meera S.P."/>
            <person name="Sreeshan A."/>
            <person name="Augustine A."/>
        </authorList>
    </citation>
    <scope>NUCLEOTIDE SEQUENCE</scope>
    <source>
        <tissue evidence="1">Leaf</tissue>
    </source>
</reference>
<name>A0A2P2NMX7_RHIMU</name>
<dbReference type="EMBL" id="GGEC01063365">
    <property type="protein sequence ID" value="MBX43849.1"/>
    <property type="molecule type" value="Transcribed_RNA"/>
</dbReference>